<dbReference type="GO" id="GO:0006915">
    <property type="term" value="P:apoptotic process"/>
    <property type="evidence" value="ECO:0007669"/>
    <property type="project" value="UniProtKB-KW"/>
</dbReference>
<evidence type="ECO:0000256" key="20">
    <source>
        <dbReference type="ARBA" id="ARBA00045715"/>
    </source>
</evidence>
<evidence type="ECO:0000256" key="21">
    <source>
        <dbReference type="RuleBase" id="RU362091"/>
    </source>
</evidence>
<protein>
    <recommendedName>
        <fullName evidence="17">Sodium/myo-inositol cotransporter 2</fullName>
    </recommendedName>
    <alternativeName>
        <fullName evidence="19">Sodium/myo-inositol transporter 2</fullName>
    </alternativeName>
    <alternativeName>
        <fullName evidence="18">Solute carrier family 5 member 11</fullName>
    </alternativeName>
</protein>
<reference evidence="24" key="1">
    <citation type="submission" date="2018-06" db="EMBL/GenBank/DDBJ databases">
        <title>Genome assembly of Danube salmon.</title>
        <authorList>
            <person name="Macqueen D.J."/>
            <person name="Gundappa M.K."/>
        </authorList>
    </citation>
    <scope>NUCLEOTIDE SEQUENCE [LARGE SCALE GENOMIC DNA]</scope>
</reference>
<dbReference type="NCBIfam" id="TIGR00813">
    <property type="entry name" value="sss"/>
    <property type="match status" value="1"/>
</dbReference>
<dbReference type="Pfam" id="PF00474">
    <property type="entry name" value="SSF"/>
    <property type="match status" value="1"/>
</dbReference>
<dbReference type="AlphaFoldDB" id="A0A4W5RW79"/>
<evidence type="ECO:0000256" key="12">
    <source>
        <dbReference type="ARBA" id="ARBA00023201"/>
    </source>
</evidence>
<comment type="subcellular location">
    <subcellularLocation>
        <location evidence="1">Apical cell membrane</location>
        <topology evidence="1">Multi-pass membrane protein</topology>
    </subcellularLocation>
</comment>
<dbReference type="GO" id="GO:0005412">
    <property type="term" value="F:D-glucose:sodium symporter activity"/>
    <property type="evidence" value="ECO:0007669"/>
    <property type="project" value="TreeGrafter"/>
</dbReference>
<sequence length="461" mass="51966">LVQSLMFCLYPFNMQVTTMPEYLQKRFGGKRIQLFIAILYLFIYIFTKISVDMYAGAVFIQQALQWNIYVAVVVLLLITALYTVAGGLAAVIYTDAAQTGIMLIGALTLMGFSFAEVGGWNALLEGYATAIPSVRDPNTTCGIPRDDAFHLFRDPVTSDLPWPGILLGMSMPSMWYWCSDQVIVQRSLAAKNLLHAKGGSLLAAYLKILPFFMMVLPGMISRILYPDEVACGDPEVCTEVCGNPVGCSDIAYAKLVMKLLPSGLRGLMMAVMIAALMSSLTSIFNSSSTIFTMDLWRHIRPRATEWELMLVGRMFVLVLVVVSVLWIPVVQASQGGQLFIYIQSISTYLQPPVSIVFLTGCFWKRTNEKVCLCVCVGEREGERERERERERETERRSRERGRKCKYRVHYSDFCNSFQSLTAENWKERRPKEVLALGMTSEIYLLERVLRVGVVIVTSELR</sequence>
<keyword evidence="11 22" id="KW-0472">Membrane</keyword>
<comment type="catalytic activity">
    <reaction evidence="15">
        <text>1D-chiro-inositol(out) + 2 Na(+)(out) = 1D-chiro-inositol(in) + 2 Na(+)(in)</text>
        <dbReference type="Rhea" id="RHEA:73315"/>
        <dbReference type="ChEBI" id="CHEBI:27372"/>
        <dbReference type="ChEBI" id="CHEBI:29101"/>
    </reaction>
</comment>
<feature type="transmembrane region" description="Helical" evidence="22">
    <location>
        <begin position="34"/>
        <end position="60"/>
    </location>
</feature>
<keyword evidence="8 22" id="KW-1133">Transmembrane helix</keyword>
<dbReference type="PROSITE" id="PS50283">
    <property type="entry name" value="NA_SOLUT_SYMP_3"/>
    <property type="match status" value="1"/>
</dbReference>
<organism evidence="23 24">
    <name type="scientific">Hucho hucho</name>
    <name type="common">huchen</name>
    <dbReference type="NCBI Taxonomy" id="62062"/>
    <lineage>
        <taxon>Eukaryota</taxon>
        <taxon>Metazoa</taxon>
        <taxon>Chordata</taxon>
        <taxon>Craniata</taxon>
        <taxon>Vertebrata</taxon>
        <taxon>Euteleostomi</taxon>
        <taxon>Actinopterygii</taxon>
        <taxon>Neopterygii</taxon>
        <taxon>Teleostei</taxon>
        <taxon>Protacanthopterygii</taxon>
        <taxon>Salmoniformes</taxon>
        <taxon>Salmonidae</taxon>
        <taxon>Salmoninae</taxon>
        <taxon>Hucho</taxon>
    </lineage>
</organism>
<evidence type="ECO:0000313" key="23">
    <source>
        <dbReference type="Ensembl" id="ENSHHUP00000089079.1"/>
    </source>
</evidence>
<feature type="transmembrane region" description="Helical" evidence="22">
    <location>
        <begin position="160"/>
        <end position="178"/>
    </location>
</feature>
<comment type="similarity">
    <text evidence="2 21">Belongs to the sodium:solute symporter (SSF) (TC 2.A.21) family.</text>
</comment>
<keyword evidence="6" id="KW-0053">Apoptosis</keyword>
<evidence type="ECO:0000256" key="4">
    <source>
        <dbReference type="ARBA" id="ARBA00022475"/>
    </source>
</evidence>
<proteinExistence type="inferred from homology"/>
<feature type="transmembrane region" description="Helical" evidence="22">
    <location>
        <begin position="100"/>
        <end position="123"/>
    </location>
</feature>
<comment type="catalytic activity">
    <reaction evidence="14">
        <text>D-glucose(out) + 2 Na(+)(out) = D-glucose(in) + 2 Na(+)(in)</text>
        <dbReference type="Rhea" id="RHEA:70495"/>
        <dbReference type="ChEBI" id="CHEBI:4167"/>
        <dbReference type="ChEBI" id="CHEBI:29101"/>
    </reaction>
</comment>
<evidence type="ECO:0000256" key="15">
    <source>
        <dbReference type="ARBA" id="ARBA00036849"/>
    </source>
</evidence>
<dbReference type="PANTHER" id="PTHR11819">
    <property type="entry name" value="SOLUTE CARRIER FAMILY 5"/>
    <property type="match status" value="1"/>
</dbReference>
<accession>A0A4W5RW79</accession>
<evidence type="ECO:0000256" key="8">
    <source>
        <dbReference type="ARBA" id="ARBA00022989"/>
    </source>
</evidence>
<evidence type="ECO:0000256" key="7">
    <source>
        <dbReference type="ARBA" id="ARBA00022847"/>
    </source>
</evidence>
<dbReference type="InterPro" id="IPR038377">
    <property type="entry name" value="Na/Glc_symporter_sf"/>
</dbReference>
<evidence type="ECO:0000256" key="19">
    <source>
        <dbReference type="ARBA" id="ARBA00043206"/>
    </source>
</evidence>
<reference evidence="23" key="3">
    <citation type="submission" date="2025-09" db="UniProtKB">
        <authorList>
            <consortium name="Ensembl"/>
        </authorList>
    </citation>
    <scope>IDENTIFICATION</scope>
</reference>
<feature type="transmembrane region" description="Helical" evidence="22">
    <location>
        <begin position="339"/>
        <end position="363"/>
    </location>
</feature>
<evidence type="ECO:0000313" key="24">
    <source>
        <dbReference type="Proteomes" id="UP000314982"/>
    </source>
</evidence>
<comment type="function">
    <text evidence="20">Involved in the sodium-dependent cotransport of myo-inositol (MI) with a Na(+):MI stoichiometry of 2:1. Exclusively responsible for apical MI transport and absorption in intestine. Can also transport D-chiro-inositol (DCI) but not L-fucose. Exhibits stereospecific cotransport of both D-glucose and D-xylose. May induce apoptosis through the TNF-alpha, PDCD1 pathway. May play a role in the regulation of MI concentration in serum, involving reabsorption in at least the proximal tubule of the kidney.</text>
</comment>
<keyword evidence="4" id="KW-1003">Cell membrane</keyword>
<dbReference type="GeneTree" id="ENSGT00940000157690"/>
<evidence type="ECO:0000256" key="3">
    <source>
        <dbReference type="ARBA" id="ARBA00022448"/>
    </source>
</evidence>
<dbReference type="Ensembl" id="ENSHHUT00000091842.1">
    <property type="protein sequence ID" value="ENSHHUP00000089079.1"/>
    <property type="gene ID" value="ENSHHUG00000051414.1"/>
</dbReference>
<evidence type="ECO:0000256" key="1">
    <source>
        <dbReference type="ARBA" id="ARBA00004424"/>
    </source>
</evidence>
<dbReference type="InterPro" id="IPR001734">
    <property type="entry name" value="Na/solute_symporter"/>
</dbReference>
<feature type="transmembrane region" description="Helical" evidence="22">
    <location>
        <begin position="266"/>
        <end position="285"/>
    </location>
</feature>
<feature type="transmembrane region" description="Helical" evidence="22">
    <location>
        <begin position="199"/>
        <end position="220"/>
    </location>
</feature>
<evidence type="ECO:0000256" key="5">
    <source>
        <dbReference type="ARBA" id="ARBA00022692"/>
    </source>
</evidence>
<evidence type="ECO:0000256" key="14">
    <source>
        <dbReference type="ARBA" id="ARBA00036672"/>
    </source>
</evidence>
<evidence type="ECO:0000256" key="11">
    <source>
        <dbReference type="ARBA" id="ARBA00023136"/>
    </source>
</evidence>
<reference evidence="23" key="2">
    <citation type="submission" date="2025-08" db="UniProtKB">
        <authorList>
            <consortium name="Ensembl"/>
        </authorList>
    </citation>
    <scope>IDENTIFICATION</scope>
</reference>
<evidence type="ECO:0000256" key="22">
    <source>
        <dbReference type="SAM" id="Phobius"/>
    </source>
</evidence>
<keyword evidence="7" id="KW-0769">Symport</keyword>
<dbReference type="Gene3D" id="1.20.1730.10">
    <property type="entry name" value="Sodium/glucose cotransporter"/>
    <property type="match status" value="1"/>
</dbReference>
<evidence type="ECO:0000256" key="18">
    <source>
        <dbReference type="ARBA" id="ARBA00042834"/>
    </source>
</evidence>
<feature type="transmembrane region" description="Helical" evidence="22">
    <location>
        <begin position="306"/>
        <end position="327"/>
    </location>
</feature>
<feature type="transmembrane region" description="Helical" evidence="22">
    <location>
        <begin position="66"/>
        <end position="93"/>
    </location>
</feature>
<evidence type="ECO:0000256" key="16">
    <source>
        <dbReference type="ARBA" id="ARBA00036976"/>
    </source>
</evidence>
<keyword evidence="3" id="KW-0813">Transport</keyword>
<name>A0A4W5RW79_9TELE</name>
<keyword evidence="12" id="KW-0739">Sodium transport</keyword>
<evidence type="ECO:0000256" key="10">
    <source>
        <dbReference type="ARBA" id="ARBA00023065"/>
    </source>
</evidence>
<dbReference type="PANTHER" id="PTHR11819:SF171">
    <property type="entry name" value="SODIUM_MYO-INOSITOL COTRANSPORTER 2"/>
    <property type="match status" value="1"/>
</dbReference>
<keyword evidence="9" id="KW-0915">Sodium</keyword>
<keyword evidence="5 22" id="KW-0812">Transmembrane</keyword>
<comment type="catalytic activity">
    <reaction evidence="16">
        <text>D-xylose(out) + 2 Na(+)(out) = D-xylose(in) + 2 Na(+)(in)</text>
        <dbReference type="Rhea" id="RHEA:73367"/>
        <dbReference type="ChEBI" id="CHEBI:29101"/>
        <dbReference type="ChEBI" id="CHEBI:53455"/>
    </reaction>
</comment>
<dbReference type="GO" id="GO:0016324">
    <property type="term" value="C:apical plasma membrane"/>
    <property type="evidence" value="ECO:0007669"/>
    <property type="project" value="UniProtKB-SubCell"/>
</dbReference>
<keyword evidence="10" id="KW-0406">Ion transport</keyword>
<evidence type="ECO:0000256" key="9">
    <source>
        <dbReference type="ARBA" id="ARBA00023053"/>
    </source>
</evidence>
<evidence type="ECO:0000256" key="13">
    <source>
        <dbReference type="ARBA" id="ARBA00036654"/>
    </source>
</evidence>
<dbReference type="Proteomes" id="UP000314982">
    <property type="component" value="Unassembled WGS sequence"/>
</dbReference>
<evidence type="ECO:0000256" key="6">
    <source>
        <dbReference type="ARBA" id="ARBA00022703"/>
    </source>
</evidence>
<comment type="catalytic activity">
    <reaction evidence="13">
        <text>myo-inositol(out) + 2 Na(+)(out) = myo-inositol(in) + 2 Na(+)(in)</text>
        <dbReference type="Rhea" id="RHEA:72987"/>
        <dbReference type="ChEBI" id="CHEBI:17268"/>
        <dbReference type="ChEBI" id="CHEBI:29101"/>
    </reaction>
</comment>
<evidence type="ECO:0000256" key="2">
    <source>
        <dbReference type="ARBA" id="ARBA00006434"/>
    </source>
</evidence>
<keyword evidence="24" id="KW-1185">Reference proteome</keyword>
<evidence type="ECO:0000256" key="17">
    <source>
        <dbReference type="ARBA" id="ARBA00039861"/>
    </source>
</evidence>